<dbReference type="RefSeq" id="WP_137339241.1">
    <property type="nucleotide sequence ID" value="NZ_BSQH01000029.1"/>
</dbReference>
<comment type="caution">
    <text evidence="1">The sequence shown here is derived from an EMBL/GenBank/DDBJ whole genome shotgun (WGS) entry which is preliminary data.</text>
</comment>
<sequence>MIKNKISPNDSEKDGQKSVLNRRLFLRSAGVATAVGTLAIGACKNDDDDTITPVDGTTVDLGSGDVGILNYAYALEQLEAAFYEQVVKTPYTGITAAETTILTDIRDHEVIHREFFKAALTAAAPTQIIPGLEVDFSKIDFTSRAAVLGAAKLFEDTGVAAYNGAGKFIKSADYLLLAGKIVSVEARHAAAISDLLTPKTADFASDTQIDSNGLDKATASATILAAVQPYVKTKISGANLPK</sequence>
<gene>
    <name evidence="1" type="ORF">FDK13_06930</name>
</gene>
<dbReference type="Proteomes" id="UP000304900">
    <property type="component" value="Unassembled WGS sequence"/>
</dbReference>
<proteinExistence type="predicted"/>
<dbReference type="OrthoDB" id="954262at2"/>
<organism evidence="1 2">
    <name type="scientific">Dyadobacter frigoris</name>
    <dbReference type="NCBI Taxonomy" id="2576211"/>
    <lineage>
        <taxon>Bacteria</taxon>
        <taxon>Pseudomonadati</taxon>
        <taxon>Bacteroidota</taxon>
        <taxon>Cytophagia</taxon>
        <taxon>Cytophagales</taxon>
        <taxon>Spirosomataceae</taxon>
        <taxon>Dyadobacter</taxon>
    </lineage>
</organism>
<dbReference type="Pfam" id="PF13668">
    <property type="entry name" value="Ferritin_2"/>
    <property type="match status" value="1"/>
</dbReference>
<dbReference type="SUPFAM" id="SSF47240">
    <property type="entry name" value="Ferritin-like"/>
    <property type="match status" value="1"/>
</dbReference>
<evidence type="ECO:0000313" key="1">
    <source>
        <dbReference type="EMBL" id="TKT93565.1"/>
    </source>
</evidence>
<dbReference type="AlphaFoldDB" id="A0A4U6DA44"/>
<dbReference type="EMBL" id="SZVO01000002">
    <property type="protein sequence ID" value="TKT93565.1"/>
    <property type="molecule type" value="Genomic_DNA"/>
</dbReference>
<accession>A0A4U6DA44</accession>
<protein>
    <submittedName>
        <fullName evidence="1">Ferritin-like domain-containing protein</fullName>
    </submittedName>
</protein>
<reference evidence="1 2" key="1">
    <citation type="submission" date="2019-05" db="EMBL/GenBank/DDBJ databases">
        <title>Dyadobacter AR-3-8 sp. nov., isolated from arctic soil.</title>
        <authorList>
            <person name="Chaudhary D.K."/>
        </authorList>
    </citation>
    <scope>NUCLEOTIDE SEQUENCE [LARGE SCALE GENOMIC DNA]</scope>
    <source>
        <strain evidence="1 2">AR-3-8</strain>
    </source>
</reference>
<dbReference type="InterPro" id="IPR009078">
    <property type="entry name" value="Ferritin-like_SF"/>
</dbReference>
<evidence type="ECO:0000313" key="2">
    <source>
        <dbReference type="Proteomes" id="UP000304900"/>
    </source>
</evidence>
<keyword evidence="2" id="KW-1185">Reference proteome</keyword>
<name>A0A4U6DA44_9BACT</name>